<dbReference type="Pfam" id="PF13470">
    <property type="entry name" value="PIN_3"/>
    <property type="match status" value="1"/>
</dbReference>
<evidence type="ECO:0000313" key="3">
    <source>
        <dbReference type="Proteomes" id="UP000306402"/>
    </source>
</evidence>
<feature type="domain" description="PIN" evidence="1">
    <location>
        <begin position="3"/>
        <end position="118"/>
    </location>
</feature>
<dbReference type="Gene3D" id="3.40.50.1010">
    <property type="entry name" value="5'-nuclease"/>
    <property type="match status" value="1"/>
</dbReference>
<name>A0A5R9KVQ7_9BACT</name>
<evidence type="ECO:0000259" key="1">
    <source>
        <dbReference type="Pfam" id="PF13470"/>
    </source>
</evidence>
<organism evidence="2 3">
    <name type="scientific">Dyadobacter luticola</name>
    <dbReference type="NCBI Taxonomy" id="1979387"/>
    <lineage>
        <taxon>Bacteria</taxon>
        <taxon>Pseudomonadati</taxon>
        <taxon>Bacteroidota</taxon>
        <taxon>Cytophagia</taxon>
        <taxon>Cytophagales</taxon>
        <taxon>Spirosomataceae</taxon>
        <taxon>Dyadobacter</taxon>
    </lineage>
</organism>
<sequence length="143" mass="16235">MHKVWLDTNILVDYFLKRNGFEKPAATVLRQIAEGKIEGTTSVINLVHTHYQVRKSFGEAATRAMINSFTRVVPIINIPAWIAASALENPDINDFEDAVQYELAIFSGANFLLTRNIKDFQNCRSIRVCSAEAYLKDHYLISE</sequence>
<dbReference type="InterPro" id="IPR029060">
    <property type="entry name" value="PIN-like_dom_sf"/>
</dbReference>
<dbReference type="Proteomes" id="UP000306402">
    <property type="component" value="Unassembled WGS sequence"/>
</dbReference>
<dbReference type="AlphaFoldDB" id="A0A5R9KVQ7"/>
<reference evidence="2 3" key="1">
    <citation type="submission" date="2019-05" db="EMBL/GenBank/DDBJ databases">
        <authorList>
            <person name="Qu J.-H."/>
        </authorList>
    </citation>
    <scope>NUCLEOTIDE SEQUENCE [LARGE SCALE GENOMIC DNA]</scope>
    <source>
        <strain evidence="2 3">T17</strain>
    </source>
</reference>
<comment type="caution">
    <text evidence="2">The sequence shown here is derived from an EMBL/GenBank/DDBJ whole genome shotgun (WGS) entry which is preliminary data.</text>
</comment>
<dbReference type="EMBL" id="VCEJ01000004">
    <property type="protein sequence ID" value="TLV00157.1"/>
    <property type="molecule type" value="Genomic_DNA"/>
</dbReference>
<dbReference type="InterPro" id="IPR002716">
    <property type="entry name" value="PIN_dom"/>
</dbReference>
<accession>A0A5R9KVQ7</accession>
<proteinExistence type="predicted"/>
<keyword evidence="3" id="KW-1185">Reference proteome</keyword>
<dbReference type="OrthoDB" id="1148871at2"/>
<protein>
    <submittedName>
        <fullName evidence="2">PIN domain-containing protein</fullName>
    </submittedName>
</protein>
<evidence type="ECO:0000313" key="2">
    <source>
        <dbReference type="EMBL" id="TLV00157.1"/>
    </source>
</evidence>
<dbReference type="SUPFAM" id="SSF88723">
    <property type="entry name" value="PIN domain-like"/>
    <property type="match status" value="1"/>
</dbReference>
<gene>
    <name evidence="2" type="ORF">FEN17_11660</name>
</gene>
<dbReference type="RefSeq" id="WP_138365537.1">
    <property type="nucleotide sequence ID" value="NZ_VCEJ01000004.1"/>
</dbReference>